<reference evidence="2 3" key="1">
    <citation type="submission" date="2019-07" db="EMBL/GenBank/DDBJ databases">
        <title>Whole genome shotgun sequence of Deinococcus cellulosilyticus NBRC 106333.</title>
        <authorList>
            <person name="Hosoyama A."/>
            <person name="Uohara A."/>
            <person name="Ohji S."/>
            <person name="Ichikawa N."/>
        </authorList>
    </citation>
    <scope>NUCLEOTIDE SEQUENCE [LARGE SCALE GENOMIC DNA]</scope>
    <source>
        <strain evidence="2 3">NBRC 106333</strain>
    </source>
</reference>
<dbReference type="EMBL" id="BJXB01000011">
    <property type="protein sequence ID" value="GEM47019.1"/>
    <property type="molecule type" value="Genomic_DNA"/>
</dbReference>
<keyword evidence="3" id="KW-1185">Reference proteome</keyword>
<dbReference type="InterPro" id="IPR005025">
    <property type="entry name" value="FMN_Rdtase-like_dom"/>
</dbReference>
<dbReference type="PANTHER" id="PTHR30543:SF21">
    <property type="entry name" value="NAD(P)H-DEPENDENT FMN REDUCTASE LOT6"/>
    <property type="match status" value="1"/>
</dbReference>
<accession>A0A511N2D9</accession>
<dbReference type="Pfam" id="PF03358">
    <property type="entry name" value="FMN_red"/>
    <property type="match status" value="1"/>
</dbReference>
<protein>
    <submittedName>
        <fullName evidence="2">FMN reductase</fullName>
    </submittedName>
</protein>
<dbReference type="Proteomes" id="UP000321306">
    <property type="component" value="Unassembled WGS sequence"/>
</dbReference>
<dbReference type="GO" id="GO:0005829">
    <property type="term" value="C:cytosol"/>
    <property type="evidence" value="ECO:0007669"/>
    <property type="project" value="TreeGrafter"/>
</dbReference>
<dbReference type="GO" id="GO:0016491">
    <property type="term" value="F:oxidoreductase activity"/>
    <property type="evidence" value="ECO:0007669"/>
    <property type="project" value="InterPro"/>
</dbReference>
<sequence>MSDDSSIQLSRPLNILAVSGSLRKASSNSLLVQAIQHLAPAGVAIEVWDDLDALPHFNPDLDVEDAPRIEAVQSWREKVKSADGVVLCTPEYAAGVPGSFKNALDWLVGSGDLADRPVAAISASPYPTAGEHAHTSLMLTLGMLGARVPEGAQLKIGLINRKISPQGEIIDPELKEALKKVLFVLAESVIGQPV</sequence>
<dbReference type="RefSeq" id="WP_146884943.1">
    <property type="nucleotide sequence ID" value="NZ_BJXB01000011.1"/>
</dbReference>
<name>A0A511N2D9_DEIC1</name>
<dbReference type="SUPFAM" id="SSF52218">
    <property type="entry name" value="Flavoproteins"/>
    <property type="match status" value="1"/>
</dbReference>
<dbReference type="Gene3D" id="3.40.50.360">
    <property type="match status" value="1"/>
</dbReference>
<dbReference type="AlphaFoldDB" id="A0A511N2D9"/>
<organism evidence="2 3">
    <name type="scientific">Deinococcus cellulosilyticus (strain DSM 18568 / NBRC 106333 / KACC 11606 / 5516J-15)</name>
    <dbReference type="NCBI Taxonomy" id="1223518"/>
    <lineage>
        <taxon>Bacteria</taxon>
        <taxon>Thermotogati</taxon>
        <taxon>Deinococcota</taxon>
        <taxon>Deinococci</taxon>
        <taxon>Deinococcales</taxon>
        <taxon>Deinococcaceae</taxon>
        <taxon>Deinococcus</taxon>
    </lineage>
</organism>
<comment type="caution">
    <text evidence="2">The sequence shown here is derived from an EMBL/GenBank/DDBJ whole genome shotgun (WGS) entry which is preliminary data.</text>
</comment>
<dbReference type="InterPro" id="IPR029039">
    <property type="entry name" value="Flavoprotein-like_sf"/>
</dbReference>
<dbReference type="OrthoDB" id="9806724at2"/>
<dbReference type="GO" id="GO:0010181">
    <property type="term" value="F:FMN binding"/>
    <property type="evidence" value="ECO:0007669"/>
    <property type="project" value="TreeGrafter"/>
</dbReference>
<dbReference type="PANTHER" id="PTHR30543">
    <property type="entry name" value="CHROMATE REDUCTASE"/>
    <property type="match status" value="1"/>
</dbReference>
<gene>
    <name evidence="2" type="ORF">DC3_26540</name>
</gene>
<proteinExistence type="predicted"/>
<feature type="domain" description="NADPH-dependent FMN reductase-like" evidence="1">
    <location>
        <begin position="14"/>
        <end position="156"/>
    </location>
</feature>
<evidence type="ECO:0000259" key="1">
    <source>
        <dbReference type="Pfam" id="PF03358"/>
    </source>
</evidence>
<dbReference type="InterPro" id="IPR050712">
    <property type="entry name" value="NAD(P)H-dep_reductase"/>
</dbReference>
<evidence type="ECO:0000313" key="2">
    <source>
        <dbReference type="EMBL" id="GEM47019.1"/>
    </source>
</evidence>
<evidence type="ECO:0000313" key="3">
    <source>
        <dbReference type="Proteomes" id="UP000321306"/>
    </source>
</evidence>